<organism evidence="1 2">
    <name type="scientific">Pleuronectes platessa</name>
    <name type="common">European plaice</name>
    <dbReference type="NCBI Taxonomy" id="8262"/>
    <lineage>
        <taxon>Eukaryota</taxon>
        <taxon>Metazoa</taxon>
        <taxon>Chordata</taxon>
        <taxon>Craniata</taxon>
        <taxon>Vertebrata</taxon>
        <taxon>Euteleostomi</taxon>
        <taxon>Actinopterygii</taxon>
        <taxon>Neopterygii</taxon>
        <taxon>Teleostei</taxon>
        <taxon>Neoteleostei</taxon>
        <taxon>Acanthomorphata</taxon>
        <taxon>Carangaria</taxon>
        <taxon>Pleuronectiformes</taxon>
        <taxon>Pleuronectoidei</taxon>
        <taxon>Pleuronectidae</taxon>
        <taxon>Pleuronectes</taxon>
    </lineage>
</organism>
<reference evidence="1" key="1">
    <citation type="submission" date="2020-03" db="EMBL/GenBank/DDBJ databases">
        <authorList>
            <person name="Weist P."/>
        </authorList>
    </citation>
    <scope>NUCLEOTIDE SEQUENCE</scope>
</reference>
<proteinExistence type="predicted"/>
<sequence length="127" mass="14144">GTRPQFQTDARGSIVSSESCCGVTGHNSLMKRKKRSRQPPSCPLSMRPCLEADVDNAMILTEVELGFDGLHPTVFTPCGLELVSHQHWTQFGPTHLQSDECVLRCFHPDGPDTGIFYQEPTKWDLNS</sequence>
<dbReference type="EMBL" id="CADEAL010000581">
    <property type="protein sequence ID" value="CAB1422431.1"/>
    <property type="molecule type" value="Genomic_DNA"/>
</dbReference>
<feature type="non-terminal residue" evidence="1">
    <location>
        <position position="127"/>
    </location>
</feature>
<keyword evidence="2" id="KW-1185">Reference proteome</keyword>
<gene>
    <name evidence="1" type="ORF">PLEPLA_LOCUS10347</name>
</gene>
<accession>A0A9N7YE84</accession>
<name>A0A9N7YE84_PLEPL</name>
<comment type="caution">
    <text evidence="1">The sequence shown here is derived from an EMBL/GenBank/DDBJ whole genome shotgun (WGS) entry which is preliminary data.</text>
</comment>
<dbReference type="AlphaFoldDB" id="A0A9N7YE84"/>
<evidence type="ECO:0000313" key="2">
    <source>
        <dbReference type="Proteomes" id="UP001153269"/>
    </source>
</evidence>
<dbReference type="Proteomes" id="UP001153269">
    <property type="component" value="Unassembled WGS sequence"/>
</dbReference>
<protein>
    <submittedName>
        <fullName evidence="1">Uncharacterized protein</fullName>
    </submittedName>
</protein>
<evidence type="ECO:0000313" key="1">
    <source>
        <dbReference type="EMBL" id="CAB1422431.1"/>
    </source>
</evidence>